<gene>
    <name evidence="3" type="ordered locus">Hore_19450</name>
</gene>
<dbReference type="Proteomes" id="UP000000719">
    <property type="component" value="Chromosome"/>
</dbReference>
<accession>B8CZH3</accession>
<dbReference type="InterPro" id="IPR044911">
    <property type="entry name" value="V-type_ATPase_csu/dsu_dom_3"/>
</dbReference>
<dbReference type="GO" id="GO:0016787">
    <property type="term" value="F:hydrolase activity"/>
    <property type="evidence" value="ECO:0007669"/>
    <property type="project" value="UniProtKB-KW"/>
</dbReference>
<evidence type="ECO:0000313" key="4">
    <source>
        <dbReference type="Proteomes" id="UP000000719"/>
    </source>
</evidence>
<dbReference type="PANTHER" id="PTHR38682:SF1">
    <property type="entry name" value="V-TYPE ATP SYNTHASE SUBUNIT C"/>
    <property type="match status" value="1"/>
</dbReference>
<name>B8CZH3_HALOH</name>
<dbReference type="InterPro" id="IPR050873">
    <property type="entry name" value="V-ATPase_V0D/AC39_subunit"/>
</dbReference>
<dbReference type="InterPro" id="IPR036079">
    <property type="entry name" value="ATPase_csu/dsu_sf"/>
</dbReference>
<dbReference type="STRING" id="373903.Hore_19450"/>
<dbReference type="EC" id="3.6.3.14" evidence="3"/>
<keyword evidence="3" id="KW-0378">Hydrolase</keyword>
<dbReference type="InterPro" id="IPR002843">
    <property type="entry name" value="ATPase_V0-cplx_csu/dsu"/>
</dbReference>
<protein>
    <submittedName>
        <fullName evidence="3">H(+)-transporting two-sector ATPase</fullName>
        <ecNumber evidence="3">3.6.3.14</ecNumber>
    </submittedName>
</protein>
<dbReference type="eggNOG" id="COG1527">
    <property type="taxonomic scope" value="Bacteria"/>
</dbReference>
<dbReference type="Pfam" id="PF01992">
    <property type="entry name" value="vATP-synt_AC39"/>
    <property type="match status" value="1"/>
</dbReference>
<proteinExistence type="predicted"/>
<dbReference type="RefSeq" id="WP_015923661.1">
    <property type="nucleotide sequence ID" value="NC_011899.1"/>
</dbReference>
<dbReference type="KEGG" id="hor:Hore_19450"/>
<evidence type="ECO:0000313" key="3">
    <source>
        <dbReference type="EMBL" id="ACL70692.1"/>
    </source>
</evidence>
<keyword evidence="1" id="KW-0813">Transport</keyword>
<dbReference type="PANTHER" id="PTHR38682">
    <property type="entry name" value="V-TYPE ATP SYNTHASE SUBUNIT C"/>
    <property type="match status" value="1"/>
</dbReference>
<organism evidence="3 4">
    <name type="scientific">Halothermothrix orenii (strain H 168 / OCM 544 / DSM 9562)</name>
    <dbReference type="NCBI Taxonomy" id="373903"/>
    <lineage>
        <taxon>Bacteria</taxon>
        <taxon>Bacillati</taxon>
        <taxon>Bacillota</taxon>
        <taxon>Clostridia</taxon>
        <taxon>Halanaerobiales</taxon>
        <taxon>Halothermotrichaceae</taxon>
        <taxon>Halothermothrix</taxon>
    </lineage>
</organism>
<dbReference type="GO" id="GO:0046961">
    <property type="term" value="F:proton-transporting ATPase activity, rotational mechanism"/>
    <property type="evidence" value="ECO:0007669"/>
    <property type="project" value="InterPro"/>
</dbReference>
<keyword evidence="2" id="KW-0406">Ion transport</keyword>
<sequence>MGMISYAGVNAKVKALFGKMLSEEDYNNLINQKSVQDIFDYLYQNTHYREYLEELAGVEIHRRQLERTLKKNFIRDFKAILRYLTGPIRDFFKFFLIKFEIEDLKMLLRTSLIEHDEEYLKNTLVYMGIYEDISLDRLTSINNYHDLLEVFKGTQYYDTLERFEERYMKDKNLFPIEMTLDFNYFIKLAQLVRRLRGEDYRIIRDLLGTQVDLLNIQWIYRTKRYYNLNTEEILNYTIPIHYRLSAKDLKNLSQSSQEEEIFNYLSKTDYDELFSPVAHDKSILFEKYFLSYLLKKAYHTKISGTSNVGVIISYTFIKEYEIRDIITVVEGVRYSLRSEDIKNYLIRDLK</sequence>
<reference evidence="3 4" key="1">
    <citation type="journal article" date="2009" name="PLoS ONE">
        <title>Genome analysis of the anaerobic thermohalophilic bacterium Halothermothrix orenii.</title>
        <authorList>
            <person name="Mavromatis K."/>
            <person name="Ivanova N."/>
            <person name="Anderson I."/>
            <person name="Lykidis A."/>
            <person name="Hooper S.D."/>
            <person name="Sun H."/>
            <person name="Kunin V."/>
            <person name="Lapidus A."/>
            <person name="Hugenholtz P."/>
            <person name="Patel B."/>
            <person name="Kyrpides N.C."/>
        </authorList>
    </citation>
    <scope>NUCLEOTIDE SEQUENCE [LARGE SCALE GENOMIC DNA]</scope>
    <source>
        <strain evidence="4">H 168 / OCM 544 / DSM 9562</strain>
    </source>
</reference>
<dbReference type="AlphaFoldDB" id="B8CZH3"/>
<keyword evidence="4" id="KW-1185">Reference proteome</keyword>
<dbReference type="Gene3D" id="1.10.132.50">
    <property type="entry name" value="ATP synthase (C/AC39) subunit, domain 3"/>
    <property type="match status" value="3"/>
</dbReference>
<dbReference type="OrthoDB" id="9816136at2"/>
<dbReference type="EMBL" id="CP001098">
    <property type="protein sequence ID" value="ACL70692.1"/>
    <property type="molecule type" value="Genomic_DNA"/>
</dbReference>
<dbReference type="SUPFAM" id="SSF103486">
    <property type="entry name" value="V-type ATP synthase subunit C"/>
    <property type="match status" value="1"/>
</dbReference>
<evidence type="ECO:0000256" key="1">
    <source>
        <dbReference type="ARBA" id="ARBA00022448"/>
    </source>
</evidence>
<evidence type="ECO:0000256" key="2">
    <source>
        <dbReference type="ARBA" id="ARBA00023065"/>
    </source>
</evidence>
<dbReference type="HOGENOM" id="CLU_064887_1_0_9"/>